<dbReference type="InterPro" id="IPR041457">
    <property type="entry name" value="CxC2_KDZ-assoc"/>
</dbReference>
<dbReference type="Proteomes" id="UP001222325">
    <property type="component" value="Unassembled WGS sequence"/>
</dbReference>
<dbReference type="EMBL" id="JARJCN010000083">
    <property type="protein sequence ID" value="KAJ7076252.1"/>
    <property type="molecule type" value="Genomic_DNA"/>
</dbReference>
<name>A0AAD6TQN0_9AGAR</name>
<evidence type="ECO:0000313" key="3">
    <source>
        <dbReference type="EMBL" id="KAJ7076252.1"/>
    </source>
</evidence>
<evidence type="ECO:0000256" key="1">
    <source>
        <dbReference type="SAM" id="Phobius"/>
    </source>
</evidence>
<keyword evidence="4" id="KW-1185">Reference proteome</keyword>
<keyword evidence="1" id="KW-0812">Transmembrane</keyword>
<organism evidence="3 4">
    <name type="scientific">Mycena belliarum</name>
    <dbReference type="NCBI Taxonomy" id="1033014"/>
    <lineage>
        <taxon>Eukaryota</taxon>
        <taxon>Fungi</taxon>
        <taxon>Dikarya</taxon>
        <taxon>Basidiomycota</taxon>
        <taxon>Agaricomycotina</taxon>
        <taxon>Agaricomycetes</taxon>
        <taxon>Agaricomycetidae</taxon>
        <taxon>Agaricales</taxon>
        <taxon>Marasmiineae</taxon>
        <taxon>Mycenaceae</taxon>
        <taxon>Mycena</taxon>
    </lineage>
</organism>
<dbReference type="Pfam" id="PF18758">
    <property type="entry name" value="KDZ"/>
    <property type="match status" value="1"/>
</dbReference>
<dbReference type="InterPro" id="IPR040521">
    <property type="entry name" value="KDZ"/>
</dbReference>
<feature type="transmembrane region" description="Helical" evidence="1">
    <location>
        <begin position="398"/>
        <end position="419"/>
    </location>
</feature>
<evidence type="ECO:0000259" key="2">
    <source>
        <dbReference type="Pfam" id="PF18803"/>
    </source>
</evidence>
<sequence length="521" mass="59118">MWYDGFQEEYLAETMRCEGRGSPKTYTECRGVRCHSRREACPNRKCTLPPEFRCADQACSGMAMYCSECIVAQHAQVPTHFIEQWNRKCFERKRTGLRDLGLRMQLGPHRVGQVCPFKFSAAHDFVLYDVTGIHEITVDFCGCPTQDDGLPIPRRIQLLRNCWWPATVREPNTCATFGALQLFQILNCLGKLSAYDFLRGLERCTNNDGLDKPPDRRKPFMHIVRQWREIKHMKCGKRGNKVGGVKATKQGELALKRRACPHPGYNLPEGMVVSDSLISTRVATDTNCGRFIYFLFLAMDANFRLSNRTVSSEIADPIFGDGTGYFCKREGDDGYKAHILKHVNDKEISNCSGFQAMFMANTRRVKGLRTTGIGGVTCSRHNMWCANGMGDLQNGERYGLLTFFLSLCALILLVLVTSYDIACQYAINFFDRMSKFPESMHLKLAPGNIWWKVPNFHLPGHKRPCHTPFSFHWMWGAGMTHGEGVEQNWSGSNWAAASTRLMGPGSRQATLEDVFGFHNYD</sequence>
<reference evidence="3" key="1">
    <citation type="submission" date="2023-03" db="EMBL/GenBank/DDBJ databases">
        <title>Massive genome expansion in bonnet fungi (Mycena s.s.) driven by repeated elements and novel gene families across ecological guilds.</title>
        <authorList>
            <consortium name="Lawrence Berkeley National Laboratory"/>
            <person name="Harder C.B."/>
            <person name="Miyauchi S."/>
            <person name="Viragh M."/>
            <person name="Kuo A."/>
            <person name="Thoen E."/>
            <person name="Andreopoulos B."/>
            <person name="Lu D."/>
            <person name="Skrede I."/>
            <person name="Drula E."/>
            <person name="Henrissat B."/>
            <person name="Morin E."/>
            <person name="Kohler A."/>
            <person name="Barry K."/>
            <person name="LaButti K."/>
            <person name="Morin E."/>
            <person name="Salamov A."/>
            <person name="Lipzen A."/>
            <person name="Mereny Z."/>
            <person name="Hegedus B."/>
            <person name="Baldrian P."/>
            <person name="Stursova M."/>
            <person name="Weitz H."/>
            <person name="Taylor A."/>
            <person name="Grigoriev I.V."/>
            <person name="Nagy L.G."/>
            <person name="Martin F."/>
            <person name="Kauserud H."/>
        </authorList>
    </citation>
    <scope>NUCLEOTIDE SEQUENCE</scope>
    <source>
        <strain evidence="3">CBHHK173m</strain>
    </source>
</reference>
<protein>
    <recommendedName>
        <fullName evidence="2">CxC2-like cysteine cluster KDZ transposase-associated domain-containing protein</fullName>
    </recommendedName>
</protein>
<gene>
    <name evidence="3" type="ORF">B0H15DRAFT_925228</name>
</gene>
<feature type="domain" description="CxC2-like cysteine cluster KDZ transposase-associated" evidence="2">
    <location>
        <begin position="97"/>
        <end position="208"/>
    </location>
</feature>
<keyword evidence="1" id="KW-0472">Membrane</keyword>
<keyword evidence="1" id="KW-1133">Transmembrane helix</keyword>
<dbReference type="AlphaFoldDB" id="A0AAD6TQN0"/>
<comment type="caution">
    <text evidence="3">The sequence shown here is derived from an EMBL/GenBank/DDBJ whole genome shotgun (WGS) entry which is preliminary data.</text>
</comment>
<accession>A0AAD6TQN0</accession>
<dbReference type="Pfam" id="PF18803">
    <property type="entry name" value="CxC2"/>
    <property type="match status" value="1"/>
</dbReference>
<proteinExistence type="predicted"/>
<evidence type="ECO:0000313" key="4">
    <source>
        <dbReference type="Proteomes" id="UP001222325"/>
    </source>
</evidence>